<dbReference type="PANTHER" id="PTHR43309:SF4">
    <property type="entry name" value="CARBOXYLTRANSFERASE DOMAIN-CONTAINING PROTEIN"/>
    <property type="match status" value="1"/>
</dbReference>
<dbReference type="PANTHER" id="PTHR43309">
    <property type="entry name" value="5-OXOPROLINASE SUBUNIT C"/>
    <property type="match status" value="1"/>
</dbReference>
<accession>A0AAN1CXF5</accession>
<dbReference type="SMART" id="SM00797">
    <property type="entry name" value="AHS2"/>
    <property type="match status" value="1"/>
</dbReference>
<evidence type="ECO:0000256" key="3">
    <source>
        <dbReference type="ARBA" id="ARBA00022840"/>
    </source>
</evidence>
<dbReference type="Pfam" id="PF02626">
    <property type="entry name" value="CT_A_B"/>
    <property type="match status" value="1"/>
</dbReference>
<dbReference type="SUPFAM" id="SSF50891">
    <property type="entry name" value="Cyclophilin-like"/>
    <property type="match status" value="1"/>
</dbReference>
<feature type="domain" description="Carboxyltransferase" evidence="4">
    <location>
        <begin position="25"/>
        <end position="312"/>
    </location>
</feature>
<evidence type="ECO:0000256" key="2">
    <source>
        <dbReference type="ARBA" id="ARBA00022801"/>
    </source>
</evidence>
<dbReference type="AlphaFoldDB" id="A0AAN1CXF5"/>
<keyword evidence="2" id="KW-0378">Hydrolase</keyword>
<dbReference type="NCBIfam" id="TIGR00724">
    <property type="entry name" value="urea_amlyse_rel"/>
    <property type="match status" value="1"/>
</dbReference>
<keyword evidence="6" id="KW-1185">Reference proteome</keyword>
<evidence type="ECO:0000313" key="5">
    <source>
        <dbReference type="EMBL" id="ANQ14767.1"/>
    </source>
</evidence>
<dbReference type="GeneID" id="70915758"/>
<dbReference type="RefSeq" id="WP_020335393.1">
    <property type="nucleotide sequence ID" value="NZ_ATFJ01000036.1"/>
</dbReference>
<dbReference type="GO" id="GO:0016787">
    <property type="term" value="F:hydrolase activity"/>
    <property type="evidence" value="ECO:0007669"/>
    <property type="project" value="UniProtKB-KW"/>
</dbReference>
<evidence type="ECO:0000313" key="6">
    <source>
        <dbReference type="Proteomes" id="UP000092741"/>
    </source>
</evidence>
<evidence type="ECO:0000259" key="4">
    <source>
        <dbReference type="SMART" id="SM00797"/>
    </source>
</evidence>
<dbReference type="Proteomes" id="UP000092741">
    <property type="component" value="Chromosome 2"/>
</dbReference>
<dbReference type="InterPro" id="IPR003778">
    <property type="entry name" value="CT_A_B"/>
</dbReference>
<keyword evidence="3" id="KW-0067">ATP-binding</keyword>
<keyword evidence="1" id="KW-0547">Nucleotide-binding</keyword>
<sequence length="314" mass="34025">MSGLQVISPGMLSLIQDRGRFGVARDGLSAGGPADLHAYCWANKLLENASTAPVLEITMGNASFLALDDVLMSLTGAETHPSIDGQPVANWRSFLLRKGETLKLGYAKSGFRAYLAVAGGFDTPKVFGSSATVVRNKLGGLSESQGSAIQKGDVLPVPKLTYTDVKNELEFNWVPRFFIPKYTDEISLSVIESYQGTLFPKEAKHAFYAKPYLITDKSDRMGIRLSGEAVDAGMSGVISEGIAYGSIQFPANGQPIILLNDRQTLGGYPKIGCVSKLSLMKLAQARPGSLVHFYRGDIDYETKAYSKFIHHFSL</sequence>
<proteinExistence type="predicted"/>
<organism evidence="5 6">
    <name type="scientific">Vibrio natriegens NBRC 15636 = ATCC 14048 = DSM 759</name>
    <dbReference type="NCBI Taxonomy" id="1219067"/>
    <lineage>
        <taxon>Bacteria</taxon>
        <taxon>Pseudomonadati</taxon>
        <taxon>Pseudomonadota</taxon>
        <taxon>Gammaproteobacteria</taxon>
        <taxon>Vibrionales</taxon>
        <taxon>Vibrionaceae</taxon>
        <taxon>Vibrio</taxon>
    </lineage>
</organism>
<evidence type="ECO:0000256" key="1">
    <source>
        <dbReference type="ARBA" id="ARBA00022741"/>
    </source>
</evidence>
<dbReference type="Gene3D" id="2.40.100.10">
    <property type="entry name" value="Cyclophilin-like"/>
    <property type="match status" value="1"/>
</dbReference>
<gene>
    <name evidence="5" type="ORF">BA890_18670</name>
</gene>
<name>A0AAN1CXF5_VIBNA</name>
<protein>
    <submittedName>
        <fullName evidence="5">Urea amidolyase</fullName>
    </submittedName>
</protein>
<dbReference type="KEGG" id="vna:PN96_23175"/>
<dbReference type="InterPro" id="IPR052708">
    <property type="entry name" value="PxpC"/>
</dbReference>
<reference evidence="5 6" key="1">
    <citation type="submission" date="2016-07" db="EMBL/GenBank/DDBJ databases">
        <title>Developing Vibrio natriegens as a novel, fast-growing host for biotechnology.</title>
        <authorList>
            <person name="Weinstock M.T."/>
            <person name="Hesek E.D."/>
            <person name="Wilson C.M."/>
            <person name="Gibson D.G."/>
        </authorList>
    </citation>
    <scope>NUCLEOTIDE SEQUENCE [LARGE SCALE GENOMIC DNA]</scope>
    <source>
        <strain evidence="5 6">ATCC 14048</strain>
    </source>
</reference>
<dbReference type="EMBL" id="CP016346">
    <property type="protein sequence ID" value="ANQ14767.1"/>
    <property type="molecule type" value="Genomic_DNA"/>
</dbReference>
<dbReference type="InterPro" id="IPR029000">
    <property type="entry name" value="Cyclophilin-like_dom_sf"/>
</dbReference>
<dbReference type="GO" id="GO:0005524">
    <property type="term" value="F:ATP binding"/>
    <property type="evidence" value="ECO:0007669"/>
    <property type="project" value="UniProtKB-KW"/>
</dbReference>